<keyword evidence="3" id="KW-1185">Reference proteome</keyword>
<dbReference type="Pfam" id="PF14223">
    <property type="entry name" value="Retrotran_gag_2"/>
    <property type="match status" value="1"/>
</dbReference>
<dbReference type="Pfam" id="PF07727">
    <property type="entry name" value="RVT_2"/>
    <property type="match status" value="1"/>
</dbReference>
<dbReference type="Proteomes" id="UP000233551">
    <property type="component" value="Unassembled WGS sequence"/>
</dbReference>
<dbReference type="AlphaFoldDB" id="A0A2I0J2K4"/>
<dbReference type="PANTHER" id="PTHR47592">
    <property type="entry name" value="PBF68 PROTEIN"/>
    <property type="match status" value="1"/>
</dbReference>
<gene>
    <name evidence="2" type="ORF">CRG98_029150</name>
</gene>
<sequence length="344" mass="39301">MNSDFSLCGAFFCDNAQVVALFAIDGHCLTCGPKWGIDRKDKMLFLLTVLNVAYVLDSNLQPLEDPAPNATPEEIAKVAELKKKREEDKFTCCGHILNTLSDRLFRDLKVIIPKSLQVEAIISKLPSSWNDYRKKLLHMIEDFTVEKILRHLRIEEETRKRDVVYLPQGSKVNHDTEPRKSQSVRKEKDFGLDFISSQSLAYLVEGDRESVIRKIHIMLNVEGDPQTYGEAMASRDAAFRKEAINNEMDSILFNNTWVLVDLPQGSKPIGCKWVFKRKNNPTGVSPTFKARLVAKGFRQNKCLDYFDTYAPVAMMTSIQVLMALASIHKLHVHQMDVKTAFFEW</sequence>
<name>A0A2I0J2K4_PUNGR</name>
<evidence type="ECO:0000313" key="3">
    <source>
        <dbReference type="Proteomes" id="UP000233551"/>
    </source>
</evidence>
<reference evidence="2 3" key="1">
    <citation type="submission" date="2017-11" db="EMBL/GenBank/DDBJ databases">
        <title>De-novo sequencing of pomegranate (Punica granatum L.) genome.</title>
        <authorList>
            <person name="Akparov Z."/>
            <person name="Amiraslanov A."/>
            <person name="Hajiyeva S."/>
            <person name="Abbasov M."/>
            <person name="Kaur K."/>
            <person name="Hamwieh A."/>
            <person name="Solovyev V."/>
            <person name="Salamov A."/>
            <person name="Braich B."/>
            <person name="Kosarev P."/>
            <person name="Mahmoud A."/>
            <person name="Hajiyev E."/>
            <person name="Babayeva S."/>
            <person name="Izzatullayeva V."/>
            <person name="Mammadov A."/>
            <person name="Mammadov A."/>
            <person name="Sharifova S."/>
            <person name="Ojaghi J."/>
            <person name="Eynullazada K."/>
            <person name="Bayramov B."/>
            <person name="Abdulazimova A."/>
            <person name="Shahmuradov I."/>
        </authorList>
    </citation>
    <scope>NUCLEOTIDE SEQUENCE [LARGE SCALE GENOMIC DNA]</scope>
    <source>
        <strain evidence="3">cv. AG2017</strain>
        <tissue evidence="2">Leaf</tissue>
    </source>
</reference>
<accession>A0A2I0J2K4</accession>
<dbReference type="STRING" id="22663.A0A2I0J2K4"/>
<feature type="domain" description="Reverse transcriptase Ty1/copia-type" evidence="1">
    <location>
        <begin position="254"/>
        <end position="342"/>
    </location>
</feature>
<dbReference type="EMBL" id="PGOL01002114">
    <property type="protein sequence ID" value="PKI50467.1"/>
    <property type="molecule type" value="Genomic_DNA"/>
</dbReference>
<proteinExistence type="predicted"/>
<dbReference type="InterPro" id="IPR013103">
    <property type="entry name" value="RVT_2"/>
</dbReference>
<organism evidence="2 3">
    <name type="scientific">Punica granatum</name>
    <name type="common">Pomegranate</name>
    <dbReference type="NCBI Taxonomy" id="22663"/>
    <lineage>
        <taxon>Eukaryota</taxon>
        <taxon>Viridiplantae</taxon>
        <taxon>Streptophyta</taxon>
        <taxon>Embryophyta</taxon>
        <taxon>Tracheophyta</taxon>
        <taxon>Spermatophyta</taxon>
        <taxon>Magnoliopsida</taxon>
        <taxon>eudicotyledons</taxon>
        <taxon>Gunneridae</taxon>
        <taxon>Pentapetalae</taxon>
        <taxon>rosids</taxon>
        <taxon>malvids</taxon>
        <taxon>Myrtales</taxon>
        <taxon>Lythraceae</taxon>
        <taxon>Punica</taxon>
    </lineage>
</organism>
<evidence type="ECO:0000313" key="2">
    <source>
        <dbReference type="EMBL" id="PKI50467.1"/>
    </source>
</evidence>
<evidence type="ECO:0000259" key="1">
    <source>
        <dbReference type="Pfam" id="PF07727"/>
    </source>
</evidence>
<protein>
    <recommendedName>
        <fullName evidence="1">Reverse transcriptase Ty1/copia-type domain-containing protein</fullName>
    </recommendedName>
</protein>
<comment type="caution">
    <text evidence="2">The sequence shown here is derived from an EMBL/GenBank/DDBJ whole genome shotgun (WGS) entry which is preliminary data.</text>
</comment>
<dbReference type="PANTHER" id="PTHR47592:SF31">
    <property type="entry name" value="ZINC FINGER, CCHC-TYPE-RELATED"/>
    <property type="match status" value="1"/>
</dbReference>